<evidence type="ECO:0000313" key="10">
    <source>
        <dbReference type="Proteomes" id="UP000015102"/>
    </source>
</evidence>
<feature type="domain" description="MPN" evidence="8">
    <location>
        <begin position="173"/>
        <end position="306"/>
    </location>
</feature>
<keyword evidence="4" id="KW-0862">Zinc</keyword>
<evidence type="ECO:0000256" key="5">
    <source>
        <dbReference type="ARBA" id="ARBA00023049"/>
    </source>
</evidence>
<dbReference type="Pfam" id="PF01398">
    <property type="entry name" value="JAB"/>
    <property type="match status" value="1"/>
</dbReference>
<dbReference type="InterPro" id="IPR050242">
    <property type="entry name" value="JAMM_MPN+_peptidase_M67A"/>
</dbReference>
<keyword evidence="1" id="KW-0645">Protease</keyword>
<organism evidence="9 10">
    <name type="scientific">Megaselia scalaris</name>
    <name type="common">Humpbacked fly</name>
    <name type="synonym">Phora scalaris</name>
    <dbReference type="NCBI Taxonomy" id="36166"/>
    <lineage>
        <taxon>Eukaryota</taxon>
        <taxon>Metazoa</taxon>
        <taxon>Ecdysozoa</taxon>
        <taxon>Arthropoda</taxon>
        <taxon>Hexapoda</taxon>
        <taxon>Insecta</taxon>
        <taxon>Pterygota</taxon>
        <taxon>Neoptera</taxon>
        <taxon>Endopterygota</taxon>
        <taxon>Diptera</taxon>
        <taxon>Brachycera</taxon>
        <taxon>Muscomorpha</taxon>
        <taxon>Platypezoidea</taxon>
        <taxon>Phoridae</taxon>
        <taxon>Megaseliini</taxon>
        <taxon>Megaselia</taxon>
    </lineage>
</organism>
<keyword evidence="2" id="KW-0479">Metal-binding</keyword>
<evidence type="ECO:0000259" key="8">
    <source>
        <dbReference type="PROSITE" id="PS50249"/>
    </source>
</evidence>
<keyword evidence="10" id="KW-1185">Reference proteome</keyword>
<feature type="compositionally biased region" description="Low complexity" evidence="7">
    <location>
        <begin position="1063"/>
        <end position="1075"/>
    </location>
</feature>
<comment type="similarity">
    <text evidence="6">Belongs to the peptidase M67 family.</text>
</comment>
<dbReference type="Pfam" id="PF18755">
    <property type="entry name" value="RAMA"/>
    <property type="match status" value="1"/>
</dbReference>
<dbReference type="FunFam" id="3.40.140.10:FF:000053">
    <property type="entry name" value="MPN domain-containing protein CG4751"/>
    <property type="match status" value="1"/>
</dbReference>
<dbReference type="InterPro" id="IPR000555">
    <property type="entry name" value="JAMM/MPN+_dom"/>
</dbReference>
<reference evidence="9" key="2">
    <citation type="submission" date="2015-06" db="UniProtKB">
        <authorList>
            <consortium name="EnsemblMetazoa"/>
        </authorList>
    </citation>
    <scope>IDENTIFICATION</scope>
</reference>
<dbReference type="GO" id="GO:0008237">
    <property type="term" value="F:metallopeptidase activity"/>
    <property type="evidence" value="ECO:0007669"/>
    <property type="project" value="UniProtKB-KW"/>
</dbReference>
<proteinExistence type="inferred from homology"/>
<dbReference type="OMA" id="KRMEFAS"/>
<evidence type="ECO:0000256" key="2">
    <source>
        <dbReference type="ARBA" id="ARBA00022723"/>
    </source>
</evidence>
<accession>T1GVP6</accession>
<dbReference type="EMBL" id="CAQQ02105409">
    <property type="status" value="NOT_ANNOTATED_CDS"/>
    <property type="molecule type" value="Genomic_DNA"/>
</dbReference>
<feature type="compositionally biased region" description="Polar residues" evidence="7">
    <location>
        <begin position="504"/>
        <end position="516"/>
    </location>
</feature>
<dbReference type="GO" id="GO:0006508">
    <property type="term" value="P:proteolysis"/>
    <property type="evidence" value="ECO:0007669"/>
    <property type="project" value="UniProtKB-KW"/>
</dbReference>
<dbReference type="GO" id="GO:0046872">
    <property type="term" value="F:metal ion binding"/>
    <property type="evidence" value="ECO:0007669"/>
    <property type="project" value="UniProtKB-KW"/>
</dbReference>
<evidence type="ECO:0000256" key="6">
    <source>
        <dbReference type="ARBA" id="ARBA00061577"/>
    </source>
</evidence>
<evidence type="ECO:0000256" key="1">
    <source>
        <dbReference type="ARBA" id="ARBA00022670"/>
    </source>
</evidence>
<evidence type="ECO:0000256" key="4">
    <source>
        <dbReference type="ARBA" id="ARBA00022833"/>
    </source>
</evidence>
<dbReference type="PROSITE" id="PS50249">
    <property type="entry name" value="MPN"/>
    <property type="match status" value="1"/>
</dbReference>
<dbReference type="CDD" id="cd08067">
    <property type="entry name" value="MPN_2A_DUB"/>
    <property type="match status" value="1"/>
</dbReference>
<dbReference type="AlphaFoldDB" id="T1GVP6"/>
<feature type="region of interest" description="Disordered" evidence="7">
    <location>
        <begin position="467"/>
        <end position="560"/>
    </location>
</feature>
<dbReference type="STRING" id="36166.T1GVP6"/>
<feature type="region of interest" description="Disordered" evidence="7">
    <location>
        <begin position="1052"/>
        <end position="1081"/>
    </location>
</feature>
<keyword evidence="3" id="KW-0378">Hydrolase</keyword>
<feature type="compositionally biased region" description="Polar residues" evidence="7">
    <location>
        <begin position="526"/>
        <end position="535"/>
    </location>
</feature>
<protein>
    <recommendedName>
        <fullName evidence="8">MPN domain-containing protein</fullName>
    </recommendedName>
</protein>
<feature type="region of interest" description="Disordered" evidence="7">
    <location>
        <begin position="1"/>
        <end position="33"/>
    </location>
</feature>
<reference evidence="10" key="1">
    <citation type="submission" date="2013-02" db="EMBL/GenBank/DDBJ databases">
        <authorList>
            <person name="Hughes D."/>
        </authorList>
    </citation>
    <scope>NUCLEOTIDE SEQUENCE</scope>
    <source>
        <strain>Durham</strain>
        <strain evidence="10">NC isolate 2 -- Noor lab</strain>
    </source>
</reference>
<feature type="region of interest" description="Disordered" evidence="7">
    <location>
        <begin position="609"/>
        <end position="664"/>
    </location>
</feature>
<evidence type="ECO:0000256" key="7">
    <source>
        <dbReference type="SAM" id="MobiDB-lite"/>
    </source>
</evidence>
<feature type="region of interest" description="Disordered" evidence="7">
    <location>
        <begin position="831"/>
        <end position="870"/>
    </location>
</feature>
<feature type="compositionally biased region" description="Low complexity" evidence="7">
    <location>
        <begin position="636"/>
        <end position="661"/>
    </location>
</feature>
<dbReference type="EnsemblMetazoa" id="MESCA007859-RA">
    <property type="protein sequence ID" value="MESCA007859-PA"/>
    <property type="gene ID" value="MESCA007859"/>
</dbReference>
<feature type="region of interest" description="Disordered" evidence="7">
    <location>
        <begin position="1003"/>
        <end position="1039"/>
    </location>
</feature>
<evidence type="ECO:0000313" key="9">
    <source>
        <dbReference type="EnsemblMetazoa" id="MESCA007859-PA"/>
    </source>
</evidence>
<keyword evidence="5" id="KW-0482">Metalloprotease</keyword>
<dbReference type="PANTHER" id="PTHR10410">
    <property type="entry name" value="EUKARYOTIC TRANSLATION INITIATION FACTOR 3 -RELATED"/>
    <property type="match status" value="1"/>
</dbReference>
<dbReference type="Gene3D" id="3.40.140.10">
    <property type="entry name" value="Cytidine Deaminase, domain 2"/>
    <property type="match status" value="1"/>
</dbReference>
<feature type="compositionally biased region" description="Low complexity" evidence="7">
    <location>
        <begin position="609"/>
        <end position="626"/>
    </location>
</feature>
<feature type="compositionally biased region" description="Low complexity" evidence="7">
    <location>
        <begin position="536"/>
        <end position="552"/>
    </location>
</feature>
<dbReference type="SUPFAM" id="SSF102712">
    <property type="entry name" value="JAB1/MPN domain"/>
    <property type="match status" value="1"/>
</dbReference>
<dbReference type="Proteomes" id="UP000015102">
    <property type="component" value="Unassembled WGS sequence"/>
</dbReference>
<dbReference type="InterPro" id="IPR037518">
    <property type="entry name" value="MPN"/>
</dbReference>
<sequence length="1132" mass="123486">MQEVKELSPPEPEATPLLEEQLPKDVENDEEDPECFEGFNGSGRTVTLQNLLAANILHPEKASMTIEYLGQKFVGDLLPDGKIKSHETETIFLSPSSWAMHCKRIINPEKKSGCGWASVKYKGKKLDAYKAIWLKKCAQQKEEDLDATAVVKPESPVPVKRMTVATIPLPFLLTISSNALLVADLHCHLTLTEVCGYFGGSWDINTHTLTISKAYPGLNSKADRHKAGGVEEEIKAKMQKDDLIVVGWYHCHPRFQAAPTLRDCDTQLDFQIRMRGPTEVTYTPIIGSIFSPYDPDNKSLESVNLAYWVTPPPESKQTMEYGRPMTMLFTISPEKDIPSCVKEDIIQTVQYYQEIKEDMVDFNSIFRDDITFIEKLKASLYTKFPHALNDKEFWNWLCGLLNCEVDENEEFVPPKGITKLANPIKQATEMESDRTAKFAIRNEYESNKIMFSSTCYNHHSNTFHHSNAVSVSPRDSPITIPSNSESPAKFEIPVRASPSPAKSDVSNVSNRTKNSPAPSPGKFSISEISRNSPSVTPHSISSHATSHPSTTPSLPPPNDIMTASLAQLAGQLPPSILQNSDFSTFFKQARKDYGNSSLNQLAAAAAKAGAGPSKQSSSTASAPSPSDLATLTTNASHSHGSSSGSNNPSSSSSSSKKQSQSTRNFMMSVNSYKTKLMKELDDIKNDPIKISELMRSPEYASLLLQQAEALGATTLGSFGLGPDFSFLAGMPNFNATKKQQANPTPPPNQMQQLQQEYAQLLQSSKLMGYDSYLQQAAKVNPEVNAYIQQQIAAAASALGVTQKPPLKQLRMIMLNYLRLNSELSALLSAGMPSASGGGSSGSSGGSSKKKSQSQDSSHHHFQQQQQQHQLNQQNEMLNQLLQADKAQSELNALLCHQNKAANELNALFAQTSSSNKGHSSSSQSTANAQAQAMADAAAYYNAISGGITQDKWQEYAKLFAQSTNAPNFGMPDPLSKSTLAANNFFMSPPQLAKFQQDSLNAMMMKPPKSTSSRVRESSASPAPERLTPTKPSRIDSPAAPKYNFSAADLAVSSVPSNTPSPAPSDGSASSSSRRPINTPPIDLARLYPDLKMSADTLAIFQQKQPKKRMEFSSIADLAAPPPAKMSKLIMIS</sequence>
<name>T1GVP6_MEGSC</name>
<feature type="compositionally biased region" description="Low complexity" evidence="7">
    <location>
        <begin position="1009"/>
        <end position="1023"/>
    </location>
</feature>
<feature type="compositionally biased region" description="Gly residues" evidence="7">
    <location>
        <begin position="835"/>
        <end position="844"/>
    </location>
</feature>
<dbReference type="HOGENOM" id="CLU_005253_0_0_1"/>
<evidence type="ECO:0000256" key="3">
    <source>
        <dbReference type="ARBA" id="ARBA00022801"/>
    </source>
</evidence>
<dbReference type="InterPro" id="IPR040843">
    <property type="entry name" value="RAMA"/>
</dbReference>